<feature type="region of interest" description="Disordered" evidence="1">
    <location>
        <begin position="294"/>
        <end position="316"/>
    </location>
</feature>
<dbReference type="Proteomes" id="UP001501729">
    <property type="component" value="Unassembled WGS sequence"/>
</dbReference>
<keyword evidence="3" id="KW-1185">Reference proteome</keyword>
<evidence type="ECO:0000313" key="2">
    <source>
        <dbReference type="EMBL" id="GAA5055895.1"/>
    </source>
</evidence>
<accession>A0AAV3UKX1</accession>
<reference evidence="2 3" key="1">
    <citation type="journal article" date="2019" name="Int. J. Syst. Evol. Microbiol.">
        <title>The Global Catalogue of Microorganisms (GCM) 10K type strain sequencing project: providing services to taxonomists for standard genome sequencing and annotation.</title>
        <authorList>
            <consortium name="The Broad Institute Genomics Platform"/>
            <consortium name="The Broad Institute Genome Sequencing Center for Infectious Disease"/>
            <person name="Wu L."/>
            <person name="Ma J."/>
        </authorList>
    </citation>
    <scope>NUCLEOTIDE SEQUENCE [LARGE SCALE GENOMIC DNA]</scope>
    <source>
        <strain evidence="2 3">JCM 17504</strain>
    </source>
</reference>
<evidence type="ECO:0000256" key="1">
    <source>
        <dbReference type="SAM" id="MobiDB-lite"/>
    </source>
</evidence>
<evidence type="ECO:0000313" key="3">
    <source>
        <dbReference type="Proteomes" id="UP001501729"/>
    </source>
</evidence>
<dbReference type="NCBIfam" id="NF038145">
    <property type="entry name" value="Hvo_1808_fam"/>
    <property type="match status" value="1"/>
</dbReference>
<comment type="caution">
    <text evidence="2">The sequence shown here is derived from an EMBL/GenBank/DDBJ whole genome shotgun (WGS) entry which is preliminary data.</text>
</comment>
<feature type="compositionally biased region" description="Polar residues" evidence="1">
    <location>
        <begin position="294"/>
        <end position="312"/>
    </location>
</feature>
<protein>
    <submittedName>
        <fullName evidence="2">Hvo_1808 family surface protein</fullName>
    </submittedName>
</protein>
<feature type="region of interest" description="Disordered" evidence="1">
    <location>
        <begin position="470"/>
        <end position="500"/>
    </location>
</feature>
<organism evidence="2 3">
    <name type="scientific">Haladaptatus pallidirubidus</name>
    <dbReference type="NCBI Taxonomy" id="1008152"/>
    <lineage>
        <taxon>Archaea</taxon>
        <taxon>Methanobacteriati</taxon>
        <taxon>Methanobacteriota</taxon>
        <taxon>Stenosarchaea group</taxon>
        <taxon>Halobacteria</taxon>
        <taxon>Halobacteriales</taxon>
        <taxon>Haladaptataceae</taxon>
        <taxon>Haladaptatus</taxon>
    </lineage>
</organism>
<proteinExistence type="predicted"/>
<dbReference type="InterPro" id="IPR047792">
    <property type="entry name" value="Hvo_1808-like"/>
</dbReference>
<gene>
    <name evidence="2" type="ORF">GCM10025751_36070</name>
</gene>
<name>A0AAV3UKX1_9EURY</name>
<dbReference type="AlphaFoldDB" id="A0AAV3UKX1"/>
<dbReference type="EMBL" id="BAABKX010000015">
    <property type="protein sequence ID" value="GAA5055895.1"/>
    <property type="molecule type" value="Genomic_DNA"/>
</dbReference>
<sequence length="500" mass="56484">MDAGGVNGDSLANAGADLVENGDAVVGNGIASVDASVVNQNQRPDPQSDVIGWENGYWHNESISVDQSDGLSDEEREAYVNRTMARVEFIRNQEFARPVEVDSLRRAQYQKLIRSQFESQYTQSQRAWENQIWEALFATGERTDAARQQTRLYQQRVAGFYLPGQDEIYVIAEDDLVIDNATLVHELTHALQDQQVGLASSQFEAETLDGQRANDGLTEGEASYVEQRYIQRCGDEWECVETPGSPREETPYGGGSLPNFNLAMQVSLIQPYSDGPAYVASKVDSGGWRALQQEYRNPPNSSEQVIDPNQRNDPPRTLRLGEQARNGWELYGEKGENGSETVGETGIYTMFWYQGRAYDIPIIRWQTFQNPEFGEYDSFNYTSVPSDGWANDRLWPYRKGDKRGYVWRTAWDTNRDAIEFQRAYRDLLRGQNATRTESGAWIIENGEFADAFRIVRDGRTVTIVNAPTEGDLADIRPGAGEDSENRNSRVSRGYHLSNRP</sequence>